<evidence type="ECO:0000256" key="1">
    <source>
        <dbReference type="SAM" id="MobiDB-lite"/>
    </source>
</evidence>
<dbReference type="KEGG" id="cfr:116665515"/>
<gene>
    <name evidence="3" type="primary">LOC116665515</name>
</gene>
<sequence length="231" mass="22659">MPKCAARTVPKTACQPPGTARPSVGEGVQGDAVHLIPQGQAAAAHVRAPRLPGAICGVLGAGLGVCQEARLCSAQRAAPGGHPRRGTAAFALQGPQPPVGTGKQQKGCPVFCITFQQGSGVQCRGRVDPRELRAQPGPGSSEAPHSTGGRAAASLQGGHSGDVLGALEGPGPGDPGTRLHGSDRMGSLSGTAATRDKASPSSTPAATQLRVACGMVTLGAPLPGSGASAGI</sequence>
<evidence type="ECO:0000313" key="2">
    <source>
        <dbReference type="Proteomes" id="UP000694856"/>
    </source>
</evidence>
<feature type="region of interest" description="Disordered" evidence="1">
    <location>
        <begin position="1"/>
        <end position="26"/>
    </location>
</feature>
<organism evidence="2 3">
    <name type="scientific">Camelus ferus</name>
    <name type="common">Wild bactrian camel</name>
    <name type="synonym">Camelus bactrianus ferus</name>
    <dbReference type="NCBI Taxonomy" id="419612"/>
    <lineage>
        <taxon>Eukaryota</taxon>
        <taxon>Metazoa</taxon>
        <taxon>Chordata</taxon>
        <taxon>Craniata</taxon>
        <taxon>Vertebrata</taxon>
        <taxon>Euteleostomi</taxon>
        <taxon>Mammalia</taxon>
        <taxon>Eutheria</taxon>
        <taxon>Laurasiatheria</taxon>
        <taxon>Artiodactyla</taxon>
        <taxon>Tylopoda</taxon>
        <taxon>Camelidae</taxon>
        <taxon>Camelus</taxon>
    </lineage>
</organism>
<evidence type="ECO:0000313" key="3">
    <source>
        <dbReference type="RefSeq" id="XP_032341306.1"/>
    </source>
</evidence>
<dbReference type="GeneID" id="116665515"/>
<keyword evidence="2" id="KW-1185">Reference proteome</keyword>
<feature type="region of interest" description="Disordered" evidence="1">
    <location>
        <begin position="130"/>
        <end position="206"/>
    </location>
</feature>
<name>A0A8B8TGF0_CAMFR</name>
<proteinExistence type="predicted"/>
<dbReference type="AlphaFoldDB" id="A0A8B8TGF0"/>
<reference evidence="3" key="1">
    <citation type="submission" date="2025-08" db="UniProtKB">
        <authorList>
            <consortium name="RefSeq"/>
        </authorList>
    </citation>
    <scope>IDENTIFICATION</scope>
    <source>
        <tissue evidence="3">Ear skin</tissue>
    </source>
</reference>
<dbReference type="RefSeq" id="XP_032341306.1">
    <property type="nucleotide sequence ID" value="XM_032485415.1"/>
</dbReference>
<protein>
    <submittedName>
        <fullName evidence="3">Uncharacterized protein LOC116665515</fullName>
    </submittedName>
</protein>
<accession>A0A8B8TGF0</accession>
<dbReference type="Proteomes" id="UP000694856">
    <property type="component" value="Chromosome 8"/>
</dbReference>